<organism evidence="1 2">
    <name type="scientific">Ricinus communis</name>
    <name type="common">Castor bean</name>
    <dbReference type="NCBI Taxonomy" id="3988"/>
    <lineage>
        <taxon>Eukaryota</taxon>
        <taxon>Viridiplantae</taxon>
        <taxon>Streptophyta</taxon>
        <taxon>Embryophyta</taxon>
        <taxon>Tracheophyta</taxon>
        <taxon>Spermatophyta</taxon>
        <taxon>Magnoliopsida</taxon>
        <taxon>eudicotyledons</taxon>
        <taxon>Gunneridae</taxon>
        <taxon>Pentapetalae</taxon>
        <taxon>rosids</taxon>
        <taxon>fabids</taxon>
        <taxon>Malpighiales</taxon>
        <taxon>Euphorbiaceae</taxon>
        <taxon>Acalyphoideae</taxon>
        <taxon>Acalypheae</taxon>
        <taxon>Ricinus</taxon>
    </lineage>
</organism>
<accession>B9TI90</accession>
<dbReference type="Proteomes" id="UP000008311">
    <property type="component" value="Unassembled WGS sequence"/>
</dbReference>
<protein>
    <submittedName>
        <fullName evidence="1">Uncharacterized protein</fullName>
    </submittedName>
</protein>
<sequence>MFGNNGQNVLSITVGTRQLHMDGHETERLIERLGFFRAAMRPGIATQMSPTHHYVIEINPSWHAEPHPNGDGLVVLLRHTGYGWTGFFIPHAQVPLLLDQFANFIATPVPIPMLRFATSQHRTAQRDHVSSGRLACKRANPSLHVKQFRTRRSAPRVLRTQPAPLYIAGCSICGQNSIVINAPQCFPSHPSPMCMRKSCNRNTAATIERPRPVPPICVLRAYCVR</sequence>
<name>B9TI90_RICCO</name>
<proteinExistence type="predicted"/>
<dbReference type="EMBL" id="EQ982294">
    <property type="protein sequence ID" value="EEF24424.1"/>
    <property type="molecule type" value="Genomic_DNA"/>
</dbReference>
<dbReference type="InParanoid" id="B9TI90"/>
<gene>
    <name evidence="1" type="ORF">RCOM_1876660</name>
</gene>
<evidence type="ECO:0000313" key="2">
    <source>
        <dbReference type="Proteomes" id="UP000008311"/>
    </source>
</evidence>
<keyword evidence="2" id="KW-1185">Reference proteome</keyword>
<reference evidence="2" key="1">
    <citation type="journal article" date="2010" name="Nat. Biotechnol.">
        <title>Draft genome sequence of the oilseed species Ricinus communis.</title>
        <authorList>
            <person name="Chan A.P."/>
            <person name="Crabtree J."/>
            <person name="Zhao Q."/>
            <person name="Lorenzi H."/>
            <person name="Orvis J."/>
            <person name="Puiu D."/>
            <person name="Melake-Berhan A."/>
            <person name="Jones K.M."/>
            <person name="Redman J."/>
            <person name="Chen G."/>
            <person name="Cahoon E.B."/>
            <person name="Gedil M."/>
            <person name="Stanke M."/>
            <person name="Haas B.J."/>
            <person name="Wortman J.R."/>
            <person name="Fraser-Liggett C.M."/>
            <person name="Ravel J."/>
            <person name="Rabinowicz P.D."/>
        </authorList>
    </citation>
    <scope>NUCLEOTIDE SEQUENCE [LARGE SCALE GENOMIC DNA]</scope>
    <source>
        <strain evidence="2">cv. Hale</strain>
    </source>
</reference>
<evidence type="ECO:0000313" key="1">
    <source>
        <dbReference type="EMBL" id="EEF24424.1"/>
    </source>
</evidence>
<dbReference type="AlphaFoldDB" id="B9TI90"/>